<dbReference type="PROSITE" id="PS50929">
    <property type="entry name" value="ABC_TM1F"/>
    <property type="match status" value="2"/>
</dbReference>
<dbReference type="Proteomes" id="UP000692954">
    <property type="component" value="Unassembled WGS sequence"/>
</dbReference>
<sequence length="1373" mass="158226">MNFNNINETGQQQCRLKRNQVSNFENPEMSTIKNIHLQTYPDVNQEIEPFQSSKNLSELSQSSFDRPEKDGHKFYPNFLGQDHSKISKFFFFQYTSYALQLKRQVLDKNLKITDKHLPALSPDDDIKQFVLKSQNQIQESQEISSKILTQLIFLGELKWITIKCILAYFIETISKNGISFIMSFVINSVYQNDSQNSHMYGIILIILNFICLLSRHHAANYSMIFSTKARLSLINFVYIKLIGLNSYSFKQANIGKILNLISGDINTLEQMFSMIFPSSVVIISLFFACFILWNRFNGIIGLWAVLIIFIAYPIQILIQSFNQETLKQIKVNQDKRLKITNELVEGIRLIKMQAWEKAFQKIVMTIRQREFLCILKLFLRTAVDRLFTQTSQIWASILYFLVLYYGDFKTEIKVAEMISTIQLLNSLKISCVYMVSNGIQAFIQIKVIFERIVNVLNLKNFVMVKFDDNQLEKNVIQKDDVRIQLNDFCAYWSHEVCEKDKPILRNLTIDFRQGELWAIIGRVGCGKSTLLHSLLCEIPTYKGMMLIDGQQPLQNTLKIAYVEQEPYLFPDTIRNNILFGKQYNKELYQKVTQVCSLDADFELMKFRDYTEIGERGVTLSGGQKARISLARALYQTADLYLFDDPLSAVDASIADNIFTNAIKQFIFEYQVTIHPNKQKPIVILATHQIQYAIKCDKIIILSHGELISQGSYDQIKNHLEMINNDLALQLEKTVNETTTNNQKQIKPLIKKRRKRILLSEIKNLIVLETDNQQIIDFSVYLRYFQNWNCLAFFLVISLEVTHEVLLMVYQRIISLFEYYQESNQTDSTFIILSCLVIGLMICCLIKYLLNIIQVQKTTQNIHKKMLNSISEAPIQYFDINPSGRIINRFSNDLSLCDNSTNQVCLDILELIGNFFIALITLAILQPYFIFMICFIIVLNVYQYSFYNKIVTQLKENELTQRSPLFDFIKKTFGGAIQIKVYKQQEQFKKQFLDLSNNCNLNSLTYFYQTRSFCFNIDLIGFIASSIGLFIFLNLNSNDVAIFSQGLLLLITYNDGLSLGLKQLINFATLISSYNRMFQIIDVESEAPQVKEEDQKLPNFPESGDISFHNVYMRYRSNSDLILNGLSFEIKSGQKIGCVGRTGAGKSSILQAIFRMSEIEDYEDSKIEIAGINTKLLGLNKLRNSIGIIPQCPFLFTGSIRSNLDPFDQYDDQAIWKALEIAGLIEYTKSFSKGLLTDISDVNSLFSVGQKQLICLARILLQNKKIIVLDEATANLDMKTDDFIQNSLKQYLKDCTLITIAHRLNTIADYDRVMVIEKGNVLEFDSPFNLLAQSINSTSIDKQTQFSKLVLNTGDSNSQTIFNIAKNKLRQIQQ</sequence>
<evidence type="ECO:0000256" key="2">
    <source>
        <dbReference type="ARBA" id="ARBA00009726"/>
    </source>
</evidence>
<dbReference type="SMART" id="SM00382">
    <property type="entry name" value="AAA"/>
    <property type="match status" value="2"/>
</dbReference>
<evidence type="ECO:0000256" key="9">
    <source>
        <dbReference type="ARBA" id="ARBA00023136"/>
    </source>
</evidence>
<feature type="transmembrane region" description="Helical" evidence="10">
    <location>
        <begin position="198"/>
        <end position="214"/>
    </location>
</feature>
<evidence type="ECO:0000256" key="8">
    <source>
        <dbReference type="ARBA" id="ARBA00022989"/>
    </source>
</evidence>
<keyword evidence="4 10" id="KW-0812">Transmembrane</keyword>
<name>A0A8S1RMM3_9CILI</name>
<dbReference type="GO" id="GO:0016887">
    <property type="term" value="F:ATP hydrolysis activity"/>
    <property type="evidence" value="ECO:0007669"/>
    <property type="project" value="InterPro"/>
</dbReference>
<feature type="transmembrane region" description="Helical" evidence="10">
    <location>
        <begin position="165"/>
        <end position="186"/>
    </location>
</feature>
<evidence type="ECO:0000256" key="7">
    <source>
        <dbReference type="ARBA" id="ARBA00022840"/>
    </source>
</evidence>
<dbReference type="FunFam" id="3.40.50.300:FF:000610">
    <property type="entry name" value="Multidrug resistance-associated ABC transporter"/>
    <property type="match status" value="1"/>
</dbReference>
<keyword evidence="6" id="KW-0547">Nucleotide-binding</keyword>
<evidence type="ECO:0000313" key="14">
    <source>
        <dbReference type="Proteomes" id="UP000692954"/>
    </source>
</evidence>
<dbReference type="EMBL" id="CAJJDN010000182">
    <property type="protein sequence ID" value="CAD8128064.1"/>
    <property type="molecule type" value="Genomic_DNA"/>
</dbReference>
<dbReference type="GO" id="GO:0016020">
    <property type="term" value="C:membrane"/>
    <property type="evidence" value="ECO:0007669"/>
    <property type="project" value="UniProtKB-SubCell"/>
</dbReference>
<comment type="similarity">
    <text evidence="2">Belongs to the ABC transporter superfamily. ABCC family. Conjugate transporter (TC 3.A.1.208) subfamily.</text>
</comment>
<evidence type="ECO:0000256" key="10">
    <source>
        <dbReference type="SAM" id="Phobius"/>
    </source>
</evidence>
<organism evidence="13 14">
    <name type="scientific">Paramecium sonneborni</name>
    <dbReference type="NCBI Taxonomy" id="65129"/>
    <lineage>
        <taxon>Eukaryota</taxon>
        <taxon>Sar</taxon>
        <taxon>Alveolata</taxon>
        <taxon>Ciliophora</taxon>
        <taxon>Intramacronucleata</taxon>
        <taxon>Oligohymenophorea</taxon>
        <taxon>Peniculida</taxon>
        <taxon>Parameciidae</taxon>
        <taxon>Paramecium</taxon>
    </lineage>
</organism>
<evidence type="ECO:0000259" key="12">
    <source>
        <dbReference type="PROSITE" id="PS50929"/>
    </source>
</evidence>
<evidence type="ECO:0000256" key="1">
    <source>
        <dbReference type="ARBA" id="ARBA00004141"/>
    </source>
</evidence>
<dbReference type="Pfam" id="PF00664">
    <property type="entry name" value="ABC_membrane"/>
    <property type="match status" value="2"/>
</dbReference>
<dbReference type="InterPro" id="IPR003593">
    <property type="entry name" value="AAA+_ATPase"/>
</dbReference>
<dbReference type="InterPro" id="IPR011527">
    <property type="entry name" value="ABC1_TM_dom"/>
</dbReference>
<accession>A0A8S1RMM3</accession>
<dbReference type="CDD" id="cd03250">
    <property type="entry name" value="ABCC_MRP_domain1"/>
    <property type="match status" value="1"/>
</dbReference>
<feature type="transmembrane region" description="Helical" evidence="10">
    <location>
        <begin position="271"/>
        <end position="293"/>
    </location>
</feature>
<feature type="domain" description="ABC transporter" evidence="11">
    <location>
        <begin position="1105"/>
        <end position="1342"/>
    </location>
</feature>
<keyword evidence="3" id="KW-0813">Transport</keyword>
<feature type="transmembrane region" description="Helical" evidence="10">
    <location>
        <begin position="299"/>
        <end position="318"/>
    </location>
</feature>
<dbReference type="GO" id="GO:0005524">
    <property type="term" value="F:ATP binding"/>
    <property type="evidence" value="ECO:0007669"/>
    <property type="project" value="UniProtKB-KW"/>
</dbReference>
<dbReference type="PROSITE" id="PS50893">
    <property type="entry name" value="ABC_TRANSPORTER_2"/>
    <property type="match status" value="2"/>
</dbReference>
<reference evidence="13" key="1">
    <citation type="submission" date="2021-01" db="EMBL/GenBank/DDBJ databases">
        <authorList>
            <consortium name="Genoscope - CEA"/>
            <person name="William W."/>
        </authorList>
    </citation>
    <scope>NUCLEOTIDE SEQUENCE</scope>
</reference>
<dbReference type="PANTHER" id="PTHR24223:SF456">
    <property type="entry name" value="MULTIDRUG RESISTANCE-ASSOCIATED PROTEIN LETHAL(2)03659"/>
    <property type="match status" value="1"/>
</dbReference>
<evidence type="ECO:0000256" key="5">
    <source>
        <dbReference type="ARBA" id="ARBA00022737"/>
    </source>
</evidence>
<dbReference type="PROSITE" id="PS00211">
    <property type="entry name" value="ABC_TRANSPORTER_1"/>
    <property type="match status" value="2"/>
</dbReference>
<keyword evidence="7" id="KW-0067">ATP-binding</keyword>
<dbReference type="FunFam" id="3.40.50.300:FF:002273">
    <property type="entry name" value="Uncharacterized protein"/>
    <property type="match status" value="1"/>
</dbReference>
<feature type="domain" description="ABC transporter" evidence="11">
    <location>
        <begin position="483"/>
        <end position="728"/>
    </location>
</feature>
<evidence type="ECO:0000256" key="4">
    <source>
        <dbReference type="ARBA" id="ARBA00022692"/>
    </source>
</evidence>
<evidence type="ECO:0008006" key="15">
    <source>
        <dbReference type="Google" id="ProtNLM"/>
    </source>
</evidence>
<dbReference type="InterPro" id="IPR003439">
    <property type="entry name" value="ABC_transporter-like_ATP-bd"/>
</dbReference>
<keyword evidence="9 10" id="KW-0472">Membrane</keyword>
<evidence type="ECO:0000313" key="13">
    <source>
        <dbReference type="EMBL" id="CAD8128064.1"/>
    </source>
</evidence>
<feature type="transmembrane region" description="Helical" evidence="10">
    <location>
        <begin position="915"/>
        <end position="941"/>
    </location>
</feature>
<dbReference type="CDD" id="cd03244">
    <property type="entry name" value="ABCC_MRP_domain2"/>
    <property type="match status" value="1"/>
</dbReference>
<dbReference type="GO" id="GO:0140359">
    <property type="term" value="F:ABC-type transporter activity"/>
    <property type="evidence" value="ECO:0007669"/>
    <property type="project" value="InterPro"/>
</dbReference>
<dbReference type="OrthoDB" id="6510208at2759"/>
<dbReference type="InterPro" id="IPR050173">
    <property type="entry name" value="ABC_transporter_C-like"/>
</dbReference>
<dbReference type="PANTHER" id="PTHR24223">
    <property type="entry name" value="ATP-BINDING CASSETTE SUB-FAMILY C"/>
    <property type="match status" value="1"/>
</dbReference>
<feature type="domain" description="ABC transmembrane type-1" evidence="12">
    <location>
        <begin position="804"/>
        <end position="1072"/>
    </location>
</feature>
<proteinExistence type="inferred from homology"/>
<dbReference type="FunFam" id="1.20.1560.10:FF:000140">
    <property type="entry name" value="Uncharacterized protein"/>
    <property type="match status" value="1"/>
</dbReference>
<comment type="subcellular location">
    <subcellularLocation>
        <location evidence="1">Membrane</location>
        <topology evidence="1">Multi-pass membrane protein</topology>
    </subcellularLocation>
</comment>
<evidence type="ECO:0000259" key="11">
    <source>
        <dbReference type="PROSITE" id="PS50893"/>
    </source>
</evidence>
<evidence type="ECO:0000256" key="3">
    <source>
        <dbReference type="ARBA" id="ARBA00022448"/>
    </source>
</evidence>
<keyword evidence="8 10" id="KW-1133">Transmembrane helix</keyword>
<feature type="domain" description="ABC transmembrane type-1" evidence="12">
    <location>
        <begin position="165"/>
        <end position="427"/>
    </location>
</feature>
<dbReference type="FunFam" id="1.20.1560.10:FF:000151">
    <property type="entry name" value="Uncharacterized protein"/>
    <property type="match status" value="1"/>
</dbReference>
<keyword evidence="5" id="KW-0677">Repeat</keyword>
<evidence type="ECO:0000256" key="6">
    <source>
        <dbReference type="ARBA" id="ARBA00022741"/>
    </source>
</evidence>
<protein>
    <recommendedName>
        <fullName evidence="15">ABC transporter family protein</fullName>
    </recommendedName>
</protein>
<dbReference type="InterPro" id="IPR017871">
    <property type="entry name" value="ABC_transporter-like_CS"/>
</dbReference>
<comment type="caution">
    <text evidence="13">The sequence shown here is derived from an EMBL/GenBank/DDBJ whole genome shotgun (WGS) entry which is preliminary data.</text>
</comment>
<gene>
    <name evidence="13" type="ORF">PSON_ATCC_30995.1.T1820090</name>
</gene>
<keyword evidence="14" id="KW-1185">Reference proteome</keyword>
<feature type="transmembrane region" description="Helical" evidence="10">
    <location>
        <begin position="829"/>
        <end position="849"/>
    </location>
</feature>
<feature type="transmembrane region" description="Helical" evidence="10">
    <location>
        <begin position="1012"/>
        <end position="1034"/>
    </location>
</feature>
<dbReference type="Pfam" id="PF00005">
    <property type="entry name" value="ABC_tran"/>
    <property type="match status" value="2"/>
</dbReference>
<feature type="transmembrane region" description="Helical" evidence="10">
    <location>
        <begin position="790"/>
        <end position="809"/>
    </location>
</feature>